<dbReference type="InterPro" id="IPR007653">
    <property type="entry name" value="SPC3"/>
</dbReference>
<dbReference type="GO" id="GO:0005787">
    <property type="term" value="C:signal peptidase complex"/>
    <property type="evidence" value="ECO:0007669"/>
    <property type="project" value="UniProtKB-UniRule"/>
</dbReference>
<name>A0A8H7UMZ6_9FUNG</name>
<sequence length="182" mass="20631">MHNLQQRLSATFSFAVSALFTVLGVVAAISWVTGYGTAATKVNVRDIRVIQSRYGPDYFDYGRKTSEFGMLKFDIDADLTPLFNWNTKQVFVTVVAEYETKTHNKNHVVVWDKIITDKDSAKIALRKVSNKYALIDFSQKWRNQVANLSVHWDVTPHVGFLQNGRGDTSTVSFTFPKFEGGR</sequence>
<keyword evidence="3" id="KW-0812">Transmembrane</keyword>
<comment type="caution">
    <text evidence="10">The sequence shown here is derived from an EMBL/GenBank/DDBJ whole genome shotgun (WGS) entry which is preliminary data.</text>
</comment>
<dbReference type="EMBL" id="JAEPRA010000001">
    <property type="protein sequence ID" value="KAG2189155.1"/>
    <property type="molecule type" value="Genomic_DNA"/>
</dbReference>
<keyword evidence="7 9" id="KW-0472">Membrane</keyword>
<dbReference type="OrthoDB" id="10261524at2759"/>
<dbReference type="Proteomes" id="UP000612746">
    <property type="component" value="Unassembled WGS sequence"/>
</dbReference>
<dbReference type="AlphaFoldDB" id="A0A8H7UMZ6"/>
<comment type="function">
    <text evidence="8">Essential component of the signal peptidase complex (SPC) which catalyzes the cleavage of N-terminal signal sequences from nascent proteins as they are translocated into the lumen of the endoplasmic reticulum. Essential for the SPC catalytic activity, possibly by stabilizing and positioning the active center of the complex close to the lumenal surface. Essential for viability.</text>
</comment>
<evidence type="ECO:0000256" key="4">
    <source>
        <dbReference type="ARBA" id="ARBA00022824"/>
    </source>
</evidence>
<keyword evidence="4 9" id="KW-0256">Endoplasmic reticulum</keyword>
<dbReference type="PANTHER" id="PTHR12804">
    <property type="entry name" value="MICROSOMAL SIGNAL PEPTIDASE 23 KD SUBUNIT SPC22/23"/>
    <property type="match status" value="1"/>
</dbReference>
<dbReference type="GO" id="GO:0045047">
    <property type="term" value="P:protein targeting to ER"/>
    <property type="evidence" value="ECO:0007669"/>
    <property type="project" value="TreeGrafter"/>
</dbReference>
<evidence type="ECO:0000313" key="10">
    <source>
        <dbReference type="EMBL" id="KAG2189155.1"/>
    </source>
</evidence>
<comment type="similarity">
    <text evidence="2 9">Belongs to the SPCS3 family.</text>
</comment>
<reference evidence="10" key="1">
    <citation type="submission" date="2020-12" db="EMBL/GenBank/DDBJ databases">
        <title>Metabolic potential, ecology and presence of endohyphal bacteria is reflected in genomic diversity of Mucoromycotina.</title>
        <authorList>
            <person name="Muszewska A."/>
            <person name="Okrasinska A."/>
            <person name="Steczkiewicz K."/>
            <person name="Drgas O."/>
            <person name="Orlowska M."/>
            <person name="Perlinska-Lenart U."/>
            <person name="Aleksandrzak-Piekarczyk T."/>
            <person name="Szatraj K."/>
            <person name="Zielenkiewicz U."/>
            <person name="Pilsyk S."/>
            <person name="Malc E."/>
            <person name="Mieczkowski P."/>
            <person name="Kruszewska J.S."/>
            <person name="Biernat P."/>
            <person name="Pawlowska J."/>
        </authorList>
    </citation>
    <scope>NUCLEOTIDE SEQUENCE</scope>
    <source>
        <strain evidence="10">WA0000051536</strain>
    </source>
</reference>
<evidence type="ECO:0000256" key="9">
    <source>
        <dbReference type="PIRNR" id="PIRNR016089"/>
    </source>
</evidence>
<organism evidence="10 11">
    <name type="scientific">Umbelopsis vinacea</name>
    <dbReference type="NCBI Taxonomy" id="44442"/>
    <lineage>
        <taxon>Eukaryota</taxon>
        <taxon>Fungi</taxon>
        <taxon>Fungi incertae sedis</taxon>
        <taxon>Mucoromycota</taxon>
        <taxon>Mucoromycotina</taxon>
        <taxon>Umbelopsidomycetes</taxon>
        <taxon>Umbelopsidales</taxon>
        <taxon>Umbelopsidaceae</taxon>
        <taxon>Umbelopsis</taxon>
    </lineage>
</organism>
<evidence type="ECO:0000256" key="6">
    <source>
        <dbReference type="ARBA" id="ARBA00022989"/>
    </source>
</evidence>
<evidence type="ECO:0000256" key="2">
    <source>
        <dbReference type="ARBA" id="ARBA00009289"/>
    </source>
</evidence>
<protein>
    <recommendedName>
        <fullName evidence="9">Signal peptidase subunit 3</fullName>
    </recommendedName>
</protein>
<evidence type="ECO:0000313" key="11">
    <source>
        <dbReference type="Proteomes" id="UP000612746"/>
    </source>
</evidence>
<evidence type="ECO:0000256" key="3">
    <source>
        <dbReference type="ARBA" id="ARBA00022692"/>
    </source>
</evidence>
<dbReference type="Pfam" id="PF04573">
    <property type="entry name" value="SPC22"/>
    <property type="match status" value="1"/>
</dbReference>
<keyword evidence="5" id="KW-0735">Signal-anchor</keyword>
<dbReference type="PIRSF" id="PIRSF016089">
    <property type="entry name" value="SPC22"/>
    <property type="match status" value="1"/>
</dbReference>
<dbReference type="PANTHER" id="PTHR12804:SF0">
    <property type="entry name" value="SIGNAL PEPTIDASE COMPLEX SUBUNIT 3"/>
    <property type="match status" value="1"/>
</dbReference>
<evidence type="ECO:0000256" key="8">
    <source>
        <dbReference type="ARBA" id="ARBA00045670"/>
    </source>
</evidence>
<evidence type="ECO:0000256" key="5">
    <source>
        <dbReference type="ARBA" id="ARBA00022968"/>
    </source>
</evidence>
<dbReference type="GO" id="GO:0006465">
    <property type="term" value="P:signal peptide processing"/>
    <property type="evidence" value="ECO:0007669"/>
    <property type="project" value="UniProtKB-UniRule"/>
</dbReference>
<evidence type="ECO:0000256" key="7">
    <source>
        <dbReference type="ARBA" id="ARBA00023136"/>
    </source>
</evidence>
<keyword evidence="6" id="KW-1133">Transmembrane helix</keyword>
<accession>A0A8H7UMZ6</accession>
<evidence type="ECO:0000256" key="1">
    <source>
        <dbReference type="ARBA" id="ARBA00004648"/>
    </source>
</evidence>
<gene>
    <name evidence="10" type="ORF">INT44_004297</name>
</gene>
<comment type="subcellular location">
    <subcellularLocation>
        <location evidence="1">Endoplasmic reticulum membrane</location>
        <topology evidence="1">Single-pass type II membrane protein</topology>
    </subcellularLocation>
</comment>
<keyword evidence="11" id="KW-1185">Reference proteome</keyword>
<proteinExistence type="inferred from homology"/>